<reference evidence="3" key="1">
    <citation type="journal article" date="2018" name="DNA Res.">
        <title>Multiple hybrid de novo genome assembly of finger millet, an orphan allotetraploid crop.</title>
        <authorList>
            <person name="Hatakeyama M."/>
            <person name="Aluri S."/>
            <person name="Balachadran M.T."/>
            <person name="Sivarajan S.R."/>
            <person name="Patrignani A."/>
            <person name="Gruter S."/>
            <person name="Poveda L."/>
            <person name="Shimizu-Inatsugi R."/>
            <person name="Baeten J."/>
            <person name="Francoijs K.J."/>
            <person name="Nataraja K.N."/>
            <person name="Reddy Y.A.N."/>
            <person name="Phadnis S."/>
            <person name="Ravikumar R.L."/>
            <person name="Schlapbach R."/>
            <person name="Sreeman S.M."/>
            <person name="Shimizu K.K."/>
        </authorList>
    </citation>
    <scope>NUCLEOTIDE SEQUENCE</scope>
</reference>
<evidence type="ECO:0000313" key="3">
    <source>
        <dbReference type="EMBL" id="GJN34616.1"/>
    </source>
</evidence>
<dbReference type="EMBL" id="BQKI01000085">
    <property type="protein sequence ID" value="GJN34616.1"/>
    <property type="molecule type" value="Genomic_DNA"/>
</dbReference>
<evidence type="ECO:0000313" key="4">
    <source>
        <dbReference type="Proteomes" id="UP001054889"/>
    </source>
</evidence>
<dbReference type="InterPro" id="IPR013083">
    <property type="entry name" value="Znf_RING/FYVE/PHD"/>
</dbReference>
<evidence type="ECO:0000259" key="2">
    <source>
        <dbReference type="Pfam" id="PF21235"/>
    </source>
</evidence>
<organism evidence="3 4">
    <name type="scientific">Eleusine coracana subsp. coracana</name>
    <dbReference type="NCBI Taxonomy" id="191504"/>
    <lineage>
        <taxon>Eukaryota</taxon>
        <taxon>Viridiplantae</taxon>
        <taxon>Streptophyta</taxon>
        <taxon>Embryophyta</taxon>
        <taxon>Tracheophyta</taxon>
        <taxon>Spermatophyta</taxon>
        <taxon>Magnoliopsida</taxon>
        <taxon>Liliopsida</taxon>
        <taxon>Poales</taxon>
        <taxon>Poaceae</taxon>
        <taxon>PACMAD clade</taxon>
        <taxon>Chloridoideae</taxon>
        <taxon>Cynodonteae</taxon>
        <taxon>Eleusininae</taxon>
        <taxon>Eleusine</taxon>
    </lineage>
</organism>
<evidence type="ECO:0000256" key="1">
    <source>
        <dbReference type="SAM" id="MobiDB-lite"/>
    </source>
</evidence>
<feature type="domain" description="E3 ubiquitin-protein ligase ARIH1-like UBA-like" evidence="2">
    <location>
        <begin position="60"/>
        <end position="99"/>
    </location>
</feature>
<comment type="caution">
    <text evidence="3">The sequence shown here is derived from an EMBL/GenBank/DDBJ whole genome shotgun (WGS) entry which is preliminary data.</text>
</comment>
<dbReference type="Gene3D" id="3.30.40.10">
    <property type="entry name" value="Zinc/RING finger domain, C3HC4 (zinc finger)"/>
    <property type="match status" value="1"/>
</dbReference>
<feature type="region of interest" description="Disordered" evidence="1">
    <location>
        <begin position="1"/>
        <end position="49"/>
    </location>
</feature>
<proteinExistence type="predicted"/>
<dbReference type="AlphaFoldDB" id="A0AAV5FHU8"/>
<accession>A0AAV5FHU8</accession>
<protein>
    <recommendedName>
        <fullName evidence="2">E3 ubiquitin-protein ligase ARIH1-like UBA-like domain-containing protein</fullName>
    </recommendedName>
</protein>
<dbReference type="Pfam" id="PF21235">
    <property type="entry name" value="UBA_ARI1"/>
    <property type="match status" value="1"/>
</dbReference>
<dbReference type="SUPFAM" id="SSF57850">
    <property type="entry name" value="RING/U-box"/>
    <property type="match status" value="1"/>
</dbReference>
<reference evidence="3" key="2">
    <citation type="submission" date="2021-12" db="EMBL/GenBank/DDBJ databases">
        <title>Resequencing data analysis of finger millet.</title>
        <authorList>
            <person name="Hatakeyama M."/>
            <person name="Aluri S."/>
            <person name="Balachadran M.T."/>
            <person name="Sivarajan S.R."/>
            <person name="Poveda L."/>
            <person name="Shimizu-Inatsugi R."/>
            <person name="Schlapbach R."/>
            <person name="Sreeman S.M."/>
            <person name="Shimizu K.K."/>
        </authorList>
    </citation>
    <scope>NUCLEOTIDE SEQUENCE</scope>
</reference>
<dbReference type="InterPro" id="IPR048962">
    <property type="entry name" value="ARIH1-like_UBL"/>
</dbReference>
<name>A0AAV5FHU8_ELECO</name>
<sequence>MASSDDEDCYLLDDVSEDDLGGIEDHALHEEDDPAGAGSGDGDESKNPEYVLETEASLRKRQDDGVSKVTELLSVPAGSAAALLRHCQWDPEQLQDRWFSDGNRRRVCDAVGLSTVAVKVNDRMRRCAICFVTHRRGRMRSARCSHYYCLDCWHGYVHAAVEEGSGPRTHLASPSWCVSWWTRWPTRRRGSGTCRSCWIN</sequence>
<keyword evidence="4" id="KW-1185">Reference proteome</keyword>
<gene>
    <name evidence="3" type="primary">gb23296</name>
    <name evidence="3" type="ORF">PR202_gb23296</name>
</gene>
<dbReference type="Proteomes" id="UP001054889">
    <property type="component" value="Unassembled WGS sequence"/>
</dbReference>
<feature type="compositionally biased region" description="Acidic residues" evidence="1">
    <location>
        <begin position="1"/>
        <end position="22"/>
    </location>
</feature>